<dbReference type="EMBL" id="CP050467">
    <property type="protein sequence ID" value="UTZ27819.1"/>
    <property type="molecule type" value="Genomic_DNA"/>
</dbReference>
<dbReference type="Proteomes" id="UP001058687">
    <property type="component" value="Chromosome 2"/>
</dbReference>
<evidence type="ECO:0000313" key="3">
    <source>
        <dbReference type="Proteomes" id="UP001058687"/>
    </source>
</evidence>
<sequence length="143" mass="16204">MAKQIWEITPRDIQDYAVWQFPSWKDDSHEETVICQASQDDALDPNSNIIVRAKFVDANGNEFIGFIHYGLAEVEYSQPNMFVNGKTVGFWFGITKPNHNDLIRLNFPIVITSESVFGLEQITVTIEGYSYINEASATCVMSC</sequence>
<dbReference type="EMBL" id="CP050468">
    <property type="protein sequence ID" value="UTZ29396.1"/>
    <property type="molecule type" value="Genomic_DNA"/>
</dbReference>
<dbReference type="Proteomes" id="UP001058687">
    <property type="component" value="Chromosome 1"/>
</dbReference>
<dbReference type="RefSeq" id="WP_045620387.1">
    <property type="nucleotide sequence ID" value="NZ_CP050467.1"/>
</dbReference>
<accession>A0AAE9SKF5</accession>
<dbReference type="AlphaFoldDB" id="A0AAE9SKF5"/>
<name>A0AAE9SKF5_9VIBR</name>
<organism evidence="1 3">
    <name type="scientific">Vibrio campbellii</name>
    <dbReference type="NCBI Taxonomy" id="680"/>
    <lineage>
        <taxon>Bacteria</taxon>
        <taxon>Pseudomonadati</taxon>
        <taxon>Pseudomonadota</taxon>
        <taxon>Gammaproteobacteria</taxon>
        <taxon>Vibrionales</taxon>
        <taxon>Vibrionaceae</taxon>
        <taxon>Vibrio</taxon>
    </lineage>
</organism>
<protein>
    <submittedName>
        <fullName evidence="1">Uncharacterized protein</fullName>
    </submittedName>
</protein>
<proteinExistence type="predicted"/>
<reference evidence="1" key="1">
    <citation type="submission" date="2020-03" db="EMBL/GenBank/DDBJ databases">
        <title>Five strains of Vibrio campbellii isolated from Mariana Trench.</title>
        <authorList>
            <person name="Liang J."/>
            <person name="Zhang X.-H."/>
        </authorList>
    </citation>
    <scope>NUCLEOTIDE SEQUENCE</scope>
    <source>
        <strain evidence="1">LJC014</strain>
    </source>
</reference>
<evidence type="ECO:0000313" key="2">
    <source>
        <dbReference type="EMBL" id="UTZ29396.1"/>
    </source>
</evidence>
<gene>
    <name evidence="1" type="ORF">HB761_14380</name>
    <name evidence="2" type="ORF">HB761_22555</name>
</gene>
<evidence type="ECO:0000313" key="1">
    <source>
        <dbReference type="EMBL" id="UTZ27819.1"/>
    </source>
</evidence>